<dbReference type="GO" id="GO:0006313">
    <property type="term" value="P:DNA transposition"/>
    <property type="evidence" value="ECO:0007669"/>
    <property type="project" value="InterPro"/>
</dbReference>
<dbReference type="InterPro" id="IPR057667">
    <property type="entry name" value="HTH_SB"/>
</dbReference>
<reference evidence="4" key="2">
    <citation type="submission" date="2025-08" db="UniProtKB">
        <authorList>
            <consortium name="Ensembl"/>
        </authorList>
    </citation>
    <scope>IDENTIFICATION</scope>
</reference>
<feature type="domain" description="Tc1-like transposase DDE" evidence="2">
    <location>
        <begin position="154"/>
        <end position="305"/>
    </location>
</feature>
<dbReference type="InterPro" id="IPR036388">
    <property type="entry name" value="WH-like_DNA-bd_sf"/>
</dbReference>
<dbReference type="PANTHER" id="PTHR23022:SF135">
    <property type="entry name" value="SI:DKEY-77F5.3"/>
    <property type="match status" value="1"/>
</dbReference>
<dbReference type="Proteomes" id="UP000694680">
    <property type="component" value="Chromosome 9"/>
</dbReference>
<dbReference type="InterPro" id="IPR036397">
    <property type="entry name" value="RNaseH_sf"/>
</dbReference>
<protein>
    <recommendedName>
        <fullName evidence="6">Transposase</fullName>
    </recommendedName>
</protein>
<dbReference type="AlphaFoldDB" id="A0A8C5NEW1"/>
<dbReference type="Gene3D" id="1.10.10.10">
    <property type="entry name" value="Winged helix-like DNA-binding domain superfamily/Winged helix DNA-binding domain"/>
    <property type="match status" value="1"/>
</dbReference>
<dbReference type="InterPro" id="IPR002492">
    <property type="entry name" value="Transposase_Tc1-like"/>
</dbReference>
<proteinExistence type="predicted"/>
<sequence length="345" mass="39134">MPDHKTSMKSKEISVDLRDRIVSRHRSGEVYRKMSAALKVPMSTVASIIHKWKKFGTTRTLPRAGRPSKLSDRGRRALVREVTNNPMVTLKLQGSSVERGEPSCRTTIAAALHQSGLYGRVARRKPLLSKRHMAAHLEFAKRHLKDSQTMRNKILWSDETKIELFGVNAKHYVWRTPGTAHHLANTIPTVKHGGGSIMLWGCFSAAGTGRLVKIEGKMNTVMYRNILEENLVQSALDLRLGRRFIFQQDNDPKHTAKISKEWLQDNSMNVLEGPSQSPDLNPIEHLWKDLKMAVHRRSPSNLMELEKFCKEEWVKVPTDRCAKLVASYSKRLEAIIAAKGATTKY</sequence>
<evidence type="ECO:0000313" key="4">
    <source>
        <dbReference type="Ensembl" id="ENSGWIP00000050076.1"/>
    </source>
</evidence>
<dbReference type="InterPro" id="IPR009057">
    <property type="entry name" value="Homeodomain-like_sf"/>
</dbReference>
<dbReference type="Ensembl" id="ENSGWIT00000054095.1">
    <property type="protein sequence ID" value="ENSGWIP00000050076.1"/>
    <property type="gene ID" value="ENSGWIG00000024385.1"/>
</dbReference>
<organism evidence="4 5">
    <name type="scientific">Gouania willdenowi</name>
    <name type="common">Blunt-snouted clingfish</name>
    <name type="synonym">Lepadogaster willdenowi</name>
    <dbReference type="NCBI Taxonomy" id="441366"/>
    <lineage>
        <taxon>Eukaryota</taxon>
        <taxon>Metazoa</taxon>
        <taxon>Chordata</taxon>
        <taxon>Craniata</taxon>
        <taxon>Vertebrata</taxon>
        <taxon>Euteleostomi</taxon>
        <taxon>Actinopterygii</taxon>
        <taxon>Neopterygii</taxon>
        <taxon>Teleostei</taxon>
        <taxon>Neoteleostei</taxon>
        <taxon>Acanthomorphata</taxon>
        <taxon>Ovalentaria</taxon>
        <taxon>Blenniimorphae</taxon>
        <taxon>Blenniiformes</taxon>
        <taxon>Gobiesocoidei</taxon>
        <taxon>Gobiesocidae</taxon>
        <taxon>Gobiesocinae</taxon>
        <taxon>Gouania</taxon>
    </lineage>
</organism>
<evidence type="ECO:0008006" key="6">
    <source>
        <dbReference type="Google" id="ProtNLM"/>
    </source>
</evidence>
<dbReference type="GO" id="GO:0015074">
    <property type="term" value="P:DNA integration"/>
    <property type="evidence" value="ECO:0007669"/>
    <property type="project" value="InterPro"/>
</dbReference>
<reference evidence="4" key="1">
    <citation type="submission" date="2020-06" db="EMBL/GenBank/DDBJ databases">
        <authorList>
            <consortium name="Wellcome Sanger Institute Data Sharing"/>
        </authorList>
    </citation>
    <scope>NUCLEOTIDE SEQUENCE [LARGE SCALE GENOMIC DNA]</scope>
</reference>
<evidence type="ECO:0000259" key="1">
    <source>
        <dbReference type="Pfam" id="PF01498"/>
    </source>
</evidence>
<feature type="domain" description="Sleeping Beauty transposase HTH" evidence="3">
    <location>
        <begin position="8"/>
        <end position="59"/>
    </location>
</feature>
<dbReference type="Gene3D" id="3.30.420.10">
    <property type="entry name" value="Ribonuclease H-like superfamily/Ribonuclease H"/>
    <property type="match status" value="1"/>
</dbReference>
<dbReference type="GO" id="GO:0003677">
    <property type="term" value="F:DNA binding"/>
    <property type="evidence" value="ECO:0007669"/>
    <property type="project" value="InterPro"/>
</dbReference>
<dbReference type="PANTHER" id="PTHR23022">
    <property type="entry name" value="TRANSPOSABLE ELEMENT-RELATED"/>
    <property type="match status" value="1"/>
</dbReference>
<dbReference type="SUPFAM" id="SSF46689">
    <property type="entry name" value="Homeodomain-like"/>
    <property type="match status" value="1"/>
</dbReference>
<keyword evidence="5" id="KW-1185">Reference proteome</keyword>
<feature type="domain" description="Transposase Tc1-like" evidence="1">
    <location>
        <begin position="75"/>
        <end position="145"/>
    </location>
</feature>
<accession>A0A8C5NEW1</accession>
<evidence type="ECO:0000259" key="3">
    <source>
        <dbReference type="Pfam" id="PF25787"/>
    </source>
</evidence>
<dbReference type="Pfam" id="PF25787">
    <property type="entry name" value="HTH_SB"/>
    <property type="match status" value="1"/>
</dbReference>
<dbReference type="Pfam" id="PF13358">
    <property type="entry name" value="DDE_3"/>
    <property type="match status" value="1"/>
</dbReference>
<name>A0A8C5NEW1_GOUWI</name>
<reference evidence="4" key="3">
    <citation type="submission" date="2025-09" db="UniProtKB">
        <authorList>
            <consortium name="Ensembl"/>
        </authorList>
    </citation>
    <scope>IDENTIFICATION</scope>
</reference>
<evidence type="ECO:0000313" key="5">
    <source>
        <dbReference type="Proteomes" id="UP000694680"/>
    </source>
</evidence>
<dbReference type="InterPro" id="IPR038717">
    <property type="entry name" value="Tc1-like_DDE_dom"/>
</dbReference>
<evidence type="ECO:0000259" key="2">
    <source>
        <dbReference type="Pfam" id="PF13358"/>
    </source>
</evidence>
<dbReference type="Pfam" id="PF01498">
    <property type="entry name" value="HTH_Tnp_Tc3_2"/>
    <property type="match status" value="1"/>
</dbReference>
<dbReference type="InterPro" id="IPR052338">
    <property type="entry name" value="Transposase_5"/>
</dbReference>